<comment type="caution">
    <text evidence="6">The sequence shown here is derived from an EMBL/GenBank/DDBJ whole genome shotgun (WGS) entry which is preliminary data.</text>
</comment>
<feature type="domain" description="HTH lacI-type" evidence="5">
    <location>
        <begin position="5"/>
        <end position="59"/>
    </location>
</feature>
<dbReference type="Proteomes" id="UP000276128">
    <property type="component" value="Unassembled WGS sequence"/>
</dbReference>
<evidence type="ECO:0000313" key="6">
    <source>
        <dbReference type="EMBL" id="RTE09398.1"/>
    </source>
</evidence>
<keyword evidence="7" id="KW-1185">Reference proteome</keyword>
<keyword evidence="2" id="KW-0805">Transcription regulation</keyword>
<dbReference type="GO" id="GO:0003700">
    <property type="term" value="F:DNA-binding transcription factor activity"/>
    <property type="evidence" value="ECO:0007669"/>
    <property type="project" value="TreeGrafter"/>
</dbReference>
<reference evidence="6 7" key="1">
    <citation type="submission" date="2018-12" db="EMBL/GenBank/DDBJ databases">
        <title>Bacillus ochoae sp. nov., Paenibacillus whitsoniae sp. nov., Paenibacillus spiritus sp. nov. Isolated from the Mars Exploration Rover during spacecraft assembly.</title>
        <authorList>
            <person name="Seuylemezian A."/>
            <person name="Vaishampayan P."/>
        </authorList>
    </citation>
    <scope>NUCLEOTIDE SEQUENCE [LARGE SCALE GENOMIC DNA]</scope>
    <source>
        <strain evidence="6 7">MER 54</strain>
    </source>
</reference>
<keyword evidence="1" id="KW-0678">Repressor</keyword>
<evidence type="ECO:0000256" key="3">
    <source>
        <dbReference type="ARBA" id="ARBA00023125"/>
    </source>
</evidence>
<organism evidence="6 7">
    <name type="scientific">Paenibacillus whitsoniae</name>
    <dbReference type="NCBI Taxonomy" id="2496558"/>
    <lineage>
        <taxon>Bacteria</taxon>
        <taxon>Bacillati</taxon>
        <taxon>Bacillota</taxon>
        <taxon>Bacilli</taxon>
        <taxon>Bacillales</taxon>
        <taxon>Paenibacillaceae</taxon>
        <taxon>Paenibacillus</taxon>
    </lineage>
</organism>
<feature type="non-terminal residue" evidence="6">
    <location>
        <position position="330"/>
    </location>
</feature>
<evidence type="ECO:0000313" key="7">
    <source>
        <dbReference type="Proteomes" id="UP000276128"/>
    </source>
</evidence>
<name>A0A430JED4_9BACL</name>
<dbReference type="Pfam" id="PF13377">
    <property type="entry name" value="Peripla_BP_3"/>
    <property type="match status" value="1"/>
</dbReference>
<dbReference type="RefSeq" id="WP_164716537.1">
    <property type="nucleotide sequence ID" value="NZ_RXHU01000034.1"/>
</dbReference>
<dbReference type="SMART" id="SM00354">
    <property type="entry name" value="HTH_LACI"/>
    <property type="match status" value="1"/>
</dbReference>
<dbReference type="Gene3D" id="3.40.50.2300">
    <property type="match status" value="2"/>
</dbReference>
<dbReference type="GO" id="GO:0000976">
    <property type="term" value="F:transcription cis-regulatory region binding"/>
    <property type="evidence" value="ECO:0007669"/>
    <property type="project" value="TreeGrafter"/>
</dbReference>
<dbReference type="InterPro" id="IPR010982">
    <property type="entry name" value="Lambda_DNA-bd_dom_sf"/>
</dbReference>
<dbReference type="AlphaFoldDB" id="A0A430JED4"/>
<gene>
    <name evidence="6" type="ORF">EJQ19_13590</name>
</gene>
<evidence type="ECO:0000256" key="2">
    <source>
        <dbReference type="ARBA" id="ARBA00023015"/>
    </source>
</evidence>
<dbReference type="InterPro" id="IPR046335">
    <property type="entry name" value="LacI/GalR-like_sensor"/>
</dbReference>
<dbReference type="Gene3D" id="1.10.260.40">
    <property type="entry name" value="lambda repressor-like DNA-binding domains"/>
    <property type="match status" value="1"/>
</dbReference>
<dbReference type="InterPro" id="IPR000843">
    <property type="entry name" value="HTH_LacI"/>
</dbReference>
<dbReference type="SUPFAM" id="SSF47413">
    <property type="entry name" value="lambda repressor-like DNA-binding domains"/>
    <property type="match status" value="1"/>
</dbReference>
<evidence type="ECO:0000259" key="5">
    <source>
        <dbReference type="PROSITE" id="PS50932"/>
    </source>
</evidence>
<dbReference type="PANTHER" id="PTHR30146:SF148">
    <property type="entry name" value="HTH-TYPE TRANSCRIPTIONAL REPRESSOR PURR-RELATED"/>
    <property type="match status" value="1"/>
</dbReference>
<evidence type="ECO:0000256" key="4">
    <source>
        <dbReference type="ARBA" id="ARBA00023163"/>
    </source>
</evidence>
<keyword evidence="3" id="KW-0238">DNA-binding</keyword>
<keyword evidence="4" id="KW-0804">Transcription</keyword>
<proteinExistence type="predicted"/>
<sequence>MSKKVSMQAIADRLGLSKYTVSQALSGKSGVSEDNRRRIQETAKAMGYVLRPKALMAANIAPLSVTPDTANAEGTRPYLLVWIHAGYQQDNPFWGKVLAGIAQASIDNGYDHLIVPVSQHDKQLQVPAYLNKTRCIGHLLAGTFPTDSVVALKMTGLPLVLIDHEEPLVEVDCVVNNNLGSGAMALDRLLTAGAKRIVFIGDDAFALSFKERWWGCRLAMEDHRSSADDPESLSLKKWQVAFGQPHMAHQLERKLGALSGDGMPDGFICANDQLALALMPLLKQRGLSIPGQARVIGLDNIEAAVYAQPPLSTIELGKEPLGIRAVETLL</sequence>
<accession>A0A430JED4</accession>
<dbReference type="Pfam" id="PF00356">
    <property type="entry name" value="LacI"/>
    <property type="match status" value="1"/>
</dbReference>
<dbReference type="CDD" id="cd01392">
    <property type="entry name" value="HTH_LacI"/>
    <property type="match status" value="1"/>
</dbReference>
<dbReference type="EMBL" id="RXHU01000034">
    <property type="protein sequence ID" value="RTE09398.1"/>
    <property type="molecule type" value="Genomic_DNA"/>
</dbReference>
<dbReference type="PROSITE" id="PS50932">
    <property type="entry name" value="HTH_LACI_2"/>
    <property type="match status" value="1"/>
</dbReference>
<protein>
    <submittedName>
        <fullName evidence="6">LacI family transcriptional regulator</fullName>
    </submittedName>
</protein>
<dbReference type="SUPFAM" id="SSF53822">
    <property type="entry name" value="Periplasmic binding protein-like I"/>
    <property type="match status" value="1"/>
</dbReference>
<dbReference type="InterPro" id="IPR028082">
    <property type="entry name" value="Peripla_BP_I"/>
</dbReference>
<dbReference type="PANTHER" id="PTHR30146">
    <property type="entry name" value="LACI-RELATED TRANSCRIPTIONAL REPRESSOR"/>
    <property type="match status" value="1"/>
</dbReference>
<evidence type="ECO:0000256" key="1">
    <source>
        <dbReference type="ARBA" id="ARBA00022491"/>
    </source>
</evidence>